<organism evidence="3 4">
    <name type="scientific">Hyaloscypha hepaticicola</name>
    <dbReference type="NCBI Taxonomy" id="2082293"/>
    <lineage>
        <taxon>Eukaryota</taxon>
        <taxon>Fungi</taxon>
        <taxon>Dikarya</taxon>
        <taxon>Ascomycota</taxon>
        <taxon>Pezizomycotina</taxon>
        <taxon>Leotiomycetes</taxon>
        <taxon>Helotiales</taxon>
        <taxon>Hyaloscyphaceae</taxon>
        <taxon>Hyaloscypha</taxon>
    </lineage>
</organism>
<evidence type="ECO:0000313" key="3">
    <source>
        <dbReference type="EMBL" id="PMD14162.1"/>
    </source>
</evidence>
<keyword evidence="4" id="KW-1185">Reference proteome</keyword>
<feature type="region of interest" description="Disordered" evidence="1">
    <location>
        <begin position="176"/>
        <end position="221"/>
    </location>
</feature>
<dbReference type="InterPro" id="IPR040233">
    <property type="entry name" value="CCD97-like_C"/>
</dbReference>
<dbReference type="STRING" id="1745343.A0A2J6PJD1"/>
<dbReference type="InterPro" id="IPR018613">
    <property type="entry name" value="Ccdc97-like"/>
</dbReference>
<dbReference type="Proteomes" id="UP000235672">
    <property type="component" value="Unassembled WGS sequence"/>
</dbReference>
<evidence type="ECO:0000256" key="1">
    <source>
        <dbReference type="SAM" id="MobiDB-lite"/>
    </source>
</evidence>
<evidence type="ECO:0000259" key="2">
    <source>
        <dbReference type="Pfam" id="PF09747"/>
    </source>
</evidence>
<evidence type="ECO:0000313" key="4">
    <source>
        <dbReference type="Proteomes" id="UP000235672"/>
    </source>
</evidence>
<accession>A0A2J6PJD1</accession>
<dbReference type="PANTHER" id="PTHR31840">
    <property type="entry name" value="COILED-COIL DOMAIN-CONTAINING PROTEIN 97"/>
    <property type="match status" value="1"/>
</dbReference>
<dbReference type="OrthoDB" id="333176at2759"/>
<sequence length="221" mass="25495">MPHIEDSQPAPQEDSSTSSERTHQIRIKNRRKLYLDRHPSYFRGPDLELADPLLYDRCIRRFQTAAEREADGKAKGYSGVLEADLYRSEAKLAALAQSTHPPTMNNLSISSESSSQTNSEPLIPFVSYLRGANREIIEEDEEEVTSREEGIERWKFEMTLRFLRGGDEEFDYRDVDESEEFDEVEKREKEERWFDEETPEWDGEGGEENGGTSGETGVQDF</sequence>
<feature type="compositionally biased region" description="Acidic residues" evidence="1">
    <location>
        <begin position="193"/>
        <end position="207"/>
    </location>
</feature>
<proteinExistence type="predicted"/>
<feature type="region of interest" description="Disordered" evidence="1">
    <location>
        <begin position="1"/>
        <end position="29"/>
    </location>
</feature>
<protein>
    <recommendedName>
        <fullName evidence="2">CCD97-like C-terminal domain-containing protein</fullName>
    </recommendedName>
</protein>
<feature type="compositionally biased region" description="Polar residues" evidence="1">
    <location>
        <begin position="9"/>
        <end position="19"/>
    </location>
</feature>
<name>A0A2J6PJD1_9HELO</name>
<dbReference type="EMBL" id="KZ613524">
    <property type="protein sequence ID" value="PMD14162.1"/>
    <property type="molecule type" value="Genomic_DNA"/>
</dbReference>
<feature type="domain" description="CCD97-like C-terminal" evidence="2">
    <location>
        <begin position="29"/>
        <end position="197"/>
    </location>
</feature>
<dbReference type="PANTHER" id="PTHR31840:SF1">
    <property type="entry name" value="COILED-COIL DOMAIN-CONTAINING PROTEIN 97"/>
    <property type="match status" value="1"/>
</dbReference>
<dbReference type="Pfam" id="PF09747">
    <property type="entry name" value="CCD97-like_C"/>
    <property type="match status" value="1"/>
</dbReference>
<reference evidence="3 4" key="1">
    <citation type="submission" date="2016-05" db="EMBL/GenBank/DDBJ databases">
        <title>A degradative enzymes factory behind the ericoid mycorrhizal symbiosis.</title>
        <authorList>
            <consortium name="DOE Joint Genome Institute"/>
            <person name="Martino E."/>
            <person name="Morin E."/>
            <person name="Grelet G."/>
            <person name="Kuo A."/>
            <person name="Kohler A."/>
            <person name="Daghino S."/>
            <person name="Barry K."/>
            <person name="Choi C."/>
            <person name="Cichocki N."/>
            <person name="Clum A."/>
            <person name="Copeland A."/>
            <person name="Hainaut M."/>
            <person name="Haridas S."/>
            <person name="Labutti K."/>
            <person name="Lindquist E."/>
            <person name="Lipzen A."/>
            <person name="Khouja H.-R."/>
            <person name="Murat C."/>
            <person name="Ohm R."/>
            <person name="Olson A."/>
            <person name="Spatafora J."/>
            <person name="Veneault-Fourrey C."/>
            <person name="Henrissat B."/>
            <person name="Grigoriev I."/>
            <person name="Martin F."/>
            <person name="Perotto S."/>
        </authorList>
    </citation>
    <scope>NUCLEOTIDE SEQUENCE [LARGE SCALE GENOMIC DNA]</scope>
    <source>
        <strain evidence="3 4">UAMH 7357</strain>
    </source>
</reference>
<dbReference type="AlphaFoldDB" id="A0A2J6PJD1"/>
<gene>
    <name evidence="3" type="ORF">NA56DRAFT_711236</name>
</gene>